<evidence type="ECO:0000256" key="7">
    <source>
        <dbReference type="ARBA" id="ARBA00022801"/>
    </source>
</evidence>
<dbReference type="GO" id="GO:0034976">
    <property type="term" value="P:response to endoplasmic reticulum stress"/>
    <property type="evidence" value="ECO:0007669"/>
    <property type="project" value="UniProtKB-ARBA"/>
</dbReference>
<keyword evidence="9 19" id="KW-0106">Calcium</keyword>
<proteinExistence type="inferred from homology"/>
<dbReference type="VEuPathDB" id="VectorBase:ISCI012200"/>
<comment type="catalytic activity">
    <reaction evidence="16">
        <text>N(4)-(alpha-D-Man-(1-&gt;2)-alpha-D-Man-(1-&gt;2)-alpha-D-Man-(1-&gt;3)-[alpha-D-Man-(1-&gt;2)-alpha-D-Man-(1-&gt;3)-[alpha-D-Man-(1-&gt;2)-alpha-D-Man-(1-&gt;6)]-alpha-D-Man-(1-&gt;6)]-beta-D-Man-(1-&gt;4)-beta-D-GlcNAc-(1-&gt;4)-beta-D-GlcNAc)-L-asparaginyl-[protein] (N-glucan mannose isomer 9A1,2,3B1,2,3) + 4 H2O = N(4)-(alpha-D-Man-(1-&gt;3)-[alpha-D-Man-(1-&gt;3)-[alpha-D-Man-(1-&gt;6)]-alpha-D-Man-(1-&gt;6)]-beta-D-Man-(1-&gt;4)-beta-D-GlcNAc-(1-&gt;4)-beta-D-GlcNAc)-L-asparaginyl-[protein] (N-glucan mannose isomer 5A1,2) + 4 beta-D-mannose</text>
        <dbReference type="Rhea" id="RHEA:56008"/>
        <dbReference type="Rhea" id="RHEA-COMP:14356"/>
        <dbReference type="Rhea" id="RHEA-COMP:14367"/>
        <dbReference type="ChEBI" id="CHEBI:15377"/>
        <dbReference type="ChEBI" id="CHEBI:28563"/>
        <dbReference type="ChEBI" id="CHEBI:59087"/>
        <dbReference type="ChEBI" id="CHEBI:139493"/>
        <dbReference type="EC" id="3.2.1.113"/>
    </reaction>
</comment>
<keyword evidence="13 20" id="KW-1015">Disulfide bond</keyword>
<feature type="active site" description="Proton donor" evidence="18">
    <location>
        <position position="440"/>
    </location>
</feature>
<dbReference type="GO" id="GO:0005789">
    <property type="term" value="C:endoplasmic reticulum membrane"/>
    <property type="evidence" value="ECO:0007669"/>
    <property type="project" value="UniProtKB-SubCell"/>
</dbReference>
<evidence type="ECO:0000256" key="6">
    <source>
        <dbReference type="ARBA" id="ARBA00022723"/>
    </source>
</evidence>
<feature type="active site" evidence="18">
    <location>
        <position position="468"/>
    </location>
</feature>
<feature type="active site" evidence="18">
    <location>
        <position position="331"/>
    </location>
</feature>
<dbReference type="SUPFAM" id="SSF48225">
    <property type="entry name" value="Seven-hairpin glycosidases"/>
    <property type="match status" value="1"/>
</dbReference>
<comment type="subcellular location">
    <subcellularLocation>
        <location evidence="2">Endoplasmic reticulum membrane</location>
        <topology evidence="2">Single-pass type II membrane protein</topology>
    </subcellularLocation>
</comment>
<evidence type="ECO:0000256" key="14">
    <source>
        <dbReference type="ARBA" id="ARBA00023295"/>
    </source>
</evidence>
<keyword evidence="6 19" id="KW-0479">Metal-binding</keyword>
<evidence type="ECO:0000256" key="4">
    <source>
        <dbReference type="ARBA" id="ARBA00007658"/>
    </source>
</evidence>
<feature type="active site" description="Proton donor" evidence="18">
    <location>
        <position position="199"/>
    </location>
</feature>
<evidence type="ECO:0000256" key="22">
    <source>
        <dbReference type="SAM" id="Phobius"/>
    </source>
</evidence>
<sequence length="569" mass="64614">MSVVHPSTERLIMRAGDPEAGLINLAGAPPSWARSFTWRISQRKSLWREWNRLSRLQRSLLLVLALAVLVLVLVRVQPWGLPPIEEPAEMQEGTSAPVQLLQSQQAPVEQTALSTRERRDAVVAAFRHAWQGYRTHAWGHDHLKPVSRSYHDWFGLGLTLVDALDTMFLMGLDSELAAAREWVAHSLNLNQQRDVNLFETTIRVLGALLSMHTLTQDQLYLDKAKDLGTRLLPGFGSRSGVPYSDVNLGTGRAHSPSWAPDSTVSEVSSLQLEFRTLSRLTGDDQFEKKAFAVSELLHRLPKRSGLVPMFVNADNGRFSSGSTLTLGARADSYYEYLLKQWLQTGMTISWLKDDYLEAVEGIRKHLVRYSEPNKLLFVGELLRGLTFSPKMDHLVCYLPGTLALGHKEGGMPKEHWDLALELMDTCLRMYAINPTFLSPEIAHFNLQPTGAKDILIKGNDAHNLLRPETLESLWYLYYFTRNETYRDWGWRIFQGFERHCKVEGGGYTSISSVQNAKATKPRDMMESFFLGETLKYLFLLFSDGDDLERYSPHKFVFNTEAHLLPIYSS</sequence>
<evidence type="ECO:0000256" key="21">
    <source>
        <dbReference type="RuleBase" id="RU361193"/>
    </source>
</evidence>
<dbReference type="Pfam" id="PF01532">
    <property type="entry name" value="Glyco_hydro_47"/>
    <property type="match status" value="1"/>
</dbReference>
<dbReference type="Gene3D" id="1.50.10.10">
    <property type="match status" value="1"/>
</dbReference>
<evidence type="ECO:0000256" key="3">
    <source>
        <dbReference type="ARBA" id="ARBA00004922"/>
    </source>
</evidence>
<evidence type="ECO:0000256" key="17">
    <source>
        <dbReference type="ARBA" id="ARBA00053655"/>
    </source>
</evidence>
<dbReference type="VEuPathDB" id="VectorBase:ISCP_004919"/>
<comment type="similarity">
    <text evidence="4 21">Belongs to the glycosyl hydrolase 47 family.</text>
</comment>
<evidence type="ECO:0000256" key="8">
    <source>
        <dbReference type="ARBA" id="ARBA00022824"/>
    </source>
</evidence>
<name>A0A4D5S4M5_IXOSC</name>
<evidence type="ECO:0000256" key="18">
    <source>
        <dbReference type="PIRSR" id="PIRSR601382-1"/>
    </source>
</evidence>
<evidence type="ECO:0000256" key="2">
    <source>
        <dbReference type="ARBA" id="ARBA00004648"/>
    </source>
</evidence>
<comment type="pathway">
    <text evidence="3">Protein modification; protein glycosylation.</text>
</comment>
<comment type="catalytic activity">
    <reaction evidence="15">
        <text>N(4)-(alpha-D-Man-(1-&gt;2)-alpha-D-Man-(1-&gt;2)-alpha-D-Man-(1-&gt;3)-[alpha-D-Man-(1-&gt;3)-[alpha-D-Man-(1-&gt;2)-alpha-D-Man-(1-&gt;6)]-alpha-D-Man-(1-&gt;6)]-beta-D-Man-(1-&gt;4)-beta-D-GlcNAc-(1-&gt;4)-beta-D-GlcNAc)-L-asparaginyl-[protein] (N-glucan mannose isomer 8A1,2,3B1,3) + 3 H2O = N(4)-(alpha-D-Man-(1-&gt;3)-[alpha-D-Man-(1-&gt;3)-[alpha-D-Man-(1-&gt;6)]-alpha-D-Man-(1-&gt;6)]-beta-D-Man-(1-&gt;4)-beta-D-GlcNAc-(1-&gt;4)-beta-D-GlcNAc)-L-asparaginyl-[protein] (N-glucan mannose isomer 5A1,2) + 3 beta-D-mannose</text>
        <dbReference type="Rhea" id="RHEA:56028"/>
        <dbReference type="Rhea" id="RHEA-COMP:14358"/>
        <dbReference type="Rhea" id="RHEA-COMP:14367"/>
        <dbReference type="ChEBI" id="CHEBI:15377"/>
        <dbReference type="ChEBI" id="CHEBI:28563"/>
        <dbReference type="ChEBI" id="CHEBI:59087"/>
        <dbReference type="ChEBI" id="CHEBI:60628"/>
        <dbReference type="EC" id="3.2.1.113"/>
    </reaction>
</comment>
<evidence type="ECO:0000256" key="13">
    <source>
        <dbReference type="ARBA" id="ARBA00023157"/>
    </source>
</evidence>
<dbReference type="VEuPathDB" id="VectorBase:ISCW012200"/>
<reference evidence="23" key="1">
    <citation type="submission" date="2019-04" db="EMBL/GenBank/DDBJ databases">
        <title>An insight into the mialome of Ixodes scapularis.</title>
        <authorList>
            <person name="Ribeiro J.M."/>
            <person name="Mather T.N."/>
            <person name="Karim S."/>
        </authorList>
    </citation>
    <scope>NUCLEOTIDE SEQUENCE</scope>
</reference>
<dbReference type="OrthoDB" id="8118055at2759"/>
<evidence type="ECO:0000256" key="1">
    <source>
        <dbReference type="ARBA" id="ARBA00001913"/>
    </source>
</evidence>
<feature type="binding site" evidence="19">
    <location>
        <position position="559"/>
    </location>
    <ligand>
        <name>Ca(2+)</name>
        <dbReference type="ChEBI" id="CHEBI:29108"/>
    </ligand>
</feature>
<evidence type="ECO:0000313" key="23">
    <source>
        <dbReference type="EMBL" id="MOY42907.1"/>
    </source>
</evidence>
<keyword evidence="8" id="KW-0256">Endoplasmic reticulum</keyword>
<keyword evidence="14 21" id="KW-0326">Glycosidase</keyword>
<dbReference type="EMBL" id="GHJT01008936">
    <property type="protein sequence ID" value="MOY42907.1"/>
    <property type="molecule type" value="Transcribed_RNA"/>
</dbReference>
<dbReference type="InterPro" id="IPR050749">
    <property type="entry name" value="Glycosyl_Hydrolase_47"/>
</dbReference>
<evidence type="ECO:0000256" key="9">
    <source>
        <dbReference type="ARBA" id="ARBA00022837"/>
    </source>
</evidence>
<evidence type="ECO:0000256" key="16">
    <source>
        <dbReference type="ARBA" id="ARBA00048605"/>
    </source>
</evidence>
<accession>A0A4D5S4M5</accession>
<evidence type="ECO:0000256" key="20">
    <source>
        <dbReference type="PIRSR" id="PIRSR601382-3"/>
    </source>
</evidence>
<dbReference type="InterPro" id="IPR012341">
    <property type="entry name" value="6hp_glycosidase-like_sf"/>
</dbReference>
<keyword evidence="12 22" id="KW-0472">Membrane</keyword>
<feature type="non-terminal residue" evidence="23">
    <location>
        <position position="569"/>
    </location>
</feature>
<keyword evidence="10" id="KW-0735">Signal-anchor</keyword>
<dbReference type="GO" id="GO:0010498">
    <property type="term" value="P:proteasomal protein catabolic process"/>
    <property type="evidence" value="ECO:0007669"/>
    <property type="project" value="UniProtKB-ARBA"/>
</dbReference>
<keyword evidence="11 22" id="KW-1133">Transmembrane helix</keyword>
<evidence type="ECO:0000256" key="11">
    <source>
        <dbReference type="ARBA" id="ARBA00022989"/>
    </source>
</evidence>
<dbReference type="PANTHER" id="PTHR11742:SF55">
    <property type="entry name" value="ENDOPLASMIC RETICULUM MANNOSYL-OLIGOSACCHARIDE 1,2-ALPHA-MANNOSIDASE"/>
    <property type="match status" value="1"/>
</dbReference>
<evidence type="ECO:0000256" key="12">
    <source>
        <dbReference type="ARBA" id="ARBA00023136"/>
    </source>
</evidence>
<dbReference type="GO" id="GO:0005509">
    <property type="term" value="F:calcium ion binding"/>
    <property type="evidence" value="ECO:0007669"/>
    <property type="project" value="InterPro"/>
</dbReference>
<dbReference type="EC" id="3.2.1.-" evidence="21"/>
<dbReference type="InterPro" id="IPR036026">
    <property type="entry name" value="Seven-hairpin_glycosidases"/>
</dbReference>
<feature type="transmembrane region" description="Helical" evidence="22">
    <location>
        <begin position="60"/>
        <end position="81"/>
    </location>
</feature>
<dbReference type="GO" id="GO:0005975">
    <property type="term" value="P:carbohydrate metabolic process"/>
    <property type="evidence" value="ECO:0007669"/>
    <property type="project" value="InterPro"/>
</dbReference>
<feature type="disulfide bond" evidence="20">
    <location>
        <begin position="396"/>
        <end position="426"/>
    </location>
</feature>
<evidence type="ECO:0000256" key="15">
    <source>
        <dbReference type="ARBA" id="ARBA00047669"/>
    </source>
</evidence>
<evidence type="ECO:0000256" key="5">
    <source>
        <dbReference type="ARBA" id="ARBA00022692"/>
    </source>
</evidence>
<dbReference type="AlphaFoldDB" id="A0A4D5S4M5"/>
<protein>
    <recommendedName>
        <fullName evidence="21">alpha-1,2-Mannosidase</fullName>
        <ecNumber evidence="21">3.2.1.-</ecNumber>
    </recommendedName>
</protein>
<evidence type="ECO:0000256" key="10">
    <source>
        <dbReference type="ARBA" id="ARBA00022968"/>
    </source>
</evidence>
<dbReference type="PRINTS" id="PR00747">
    <property type="entry name" value="GLYHDRLASE47"/>
</dbReference>
<evidence type="ECO:0000256" key="19">
    <source>
        <dbReference type="PIRSR" id="PIRSR601382-2"/>
    </source>
</evidence>
<comment type="cofactor">
    <cofactor evidence="1 19">
        <name>Ca(2+)</name>
        <dbReference type="ChEBI" id="CHEBI:29108"/>
    </cofactor>
</comment>
<keyword evidence="7 21" id="KW-0378">Hydrolase</keyword>
<organism evidence="23">
    <name type="scientific">Ixodes scapularis</name>
    <name type="common">Black-legged tick</name>
    <name type="synonym">Deer tick</name>
    <dbReference type="NCBI Taxonomy" id="6945"/>
    <lineage>
        <taxon>Eukaryota</taxon>
        <taxon>Metazoa</taxon>
        <taxon>Ecdysozoa</taxon>
        <taxon>Arthropoda</taxon>
        <taxon>Chelicerata</taxon>
        <taxon>Arachnida</taxon>
        <taxon>Acari</taxon>
        <taxon>Parasitiformes</taxon>
        <taxon>Ixodida</taxon>
        <taxon>Ixodoidea</taxon>
        <taxon>Ixodidae</taxon>
        <taxon>Ixodinae</taxon>
        <taxon>Ixodes</taxon>
    </lineage>
</organism>
<keyword evidence="5 22" id="KW-0812">Transmembrane</keyword>
<comment type="function">
    <text evidence="17">Involved in glycoprotein quality control targeting of misfolded glycoproteins for degradation. It primarily trims a single alpha-1,2-linked mannose residue from Man(9)GlcNAc(2) to produce Man(8)GlcNAc(2), but at high enzyme concentrations, as found in the ER quality control compartment (ERQC), it further trims the carbohydrates to Man(5-6)GlcNAc(2).</text>
</comment>
<dbReference type="GO" id="GO:0004571">
    <property type="term" value="F:mannosyl-oligosaccharide 1,2-alpha-mannosidase activity"/>
    <property type="evidence" value="ECO:0007669"/>
    <property type="project" value="UniProtKB-EC"/>
</dbReference>
<dbReference type="FunFam" id="1.50.10.10:FF:000010">
    <property type="entry name" value="alpha-1,2-Mannosidase"/>
    <property type="match status" value="1"/>
</dbReference>
<dbReference type="PANTHER" id="PTHR11742">
    <property type="entry name" value="MANNOSYL-OLIGOSACCHARIDE ALPHA-1,2-MANNOSIDASE-RELATED"/>
    <property type="match status" value="1"/>
</dbReference>
<dbReference type="InterPro" id="IPR001382">
    <property type="entry name" value="Glyco_hydro_47"/>
</dbReference>